<dbReference type="Pfam" id="PF02449">
    <property type="entry name" value="Glyco_hydro_42"/>
    <property type="match status" value="1"/>
</dbReference>
<dbReference type="STRING" id="1484053.SAMN05444274_102464"/>
<dbReference type="Gene3D" id="3.20.20.80">
    <property type="entry name" value="Glycosidases"/>
    <property type="match status" value="1"/>
</dbReference>
<dbReference type="InterPro" id="IPR032267">
    <property type="entry name" value="DUF4832"/>
</dbReference>
<evidence type="ECO:0000313" key="5">
    <source>
        <dbReference type="EMBL" id="SHE81308.1"/>
    </source>
</evidence>
<sequence>MHTDCRQVPLEPTISHVKNNSMEGINRREFLNKMGLATTGMLSVVIVPNNMLSTNHSLKKGRTDPSDIYEFFPEDNGKALVNPDMGWTMHFYSNLLSNYGSKLAPSDTLDDFPGLSTVYLRIPWAFVQPEENQYTWEILDTPAQRWIEKGKKVAFRITATENWMHQGTPQWVFDAGAKYYKAHDYIEPDYDDPVFVEKVEKFVAKMAEKYDENPNVAFVDVGHYGMWGEGHTIVSTPVHGKSWGIKTQKKHIDIYCRHFKKTLLCISDDYAGAYTPGKRFPIMDYAFSRGVTMRDDSILVQKAPKQWFHSEMAQLFWPSLPVILEHEHYEGSKARGCWNKELLIQSIEDYHASYMSIHTWPRLLLNENEDVISRINRRLGYRLQVTHLVYPKEIKKSESFIIQSVWKNVGVAPCYAGGYPCFTLKDKKGGIVSVLVDPSFNVKKMQPAPPGEAAEYPLTSSFVVAPSFHDIKGLFSRTCLPGTYDLYISVGTLDGTPIFELPYNNSDSHKRYKIGNITLAE</sequence>
<dbReference type="AlphaFoldDB" id="A0A1M4WJ97"/>
<feature type="domain" description="DUF4832" evidence="4">
    <location>
        <begin position="341"/>
        <end position="446"/>
    </location>
</feature>
<keyword evidence="2" id="KW-0326">Glycosidase</keyword>
<dbReference type="InterPro" id="IPR013529">
    <property type="entry name" value="Glyco_hydro_42_N"/>
</dbReference>
<feature type="domain" description="Glycoside hydrolase family 42 N-terminal" evidence="3">
    <location>
        <begin position="122"/>
        <end position="221"/>
    </location>
</feature>
<proteinExistence type="predicted"/>
<name>A0A1M4WJ97_9BACT</name>
<evidence type="ECO:0000259" key="4">
    <source>
        <dbReference type="Pfam" id="PF16116"/>
    </source>
</evidence>
<keyword evidence="6" id="KW-1185">Reference proteome</keyword>
<dbReference type="OrthoDB" id="3966260at2"/>
<keyword evidence="1" id="KW-0378">Hydrolase</keyword>
<dbReference type="EMBL" id="FQUM01000002">
    <property type="protein sequence ID" value="SHE81308.1"/>
    <property type="molecule type" value="Genomic_DNA"/>
</dbReference>
<dbReference type="SUPFAM" id="SSF51445">
    <property type="entry name" value="(Trans)glycosidases"/>
    <property type="match status" value="1"/>
</dbReference>
<evidence type="ECO:0000256" key="1">
    <source>
        <dbReference type="ARBA" id="ARBA00022801"/>
    </source>
</evidence>
<dbReference type="GO" id="GO:0004565">
    <property type="term" value="F:beta-galactosidase activity"/>
    <property type="evidence" value="ECO:0007669"/>
    <property type="project" value="InterPro"/>
</dbReference>
<dbReference type="GO" id="GO:0005975">
    <property type="term" value="P:carbohydrate metabolic process"/>
    <property type="evidence" value="ECO:0007669"/>
    <property type="project" value="InterPro"/>
</dbReference>
<reference evidence="5 6" key="1">
    <citation type="submission" date="2016-11" db="EMBL/GenBank/DDBJ databases">
        <authorList>
            <person name="Jaros S."/>
            <person name="Januszkiewicz K."/>
            <person name="Wedrychowicz H."/>
        </authorList>
    </citation>
    <scope>NUCLEOTIDE SEQUENCE [LARGE SCALE GENOMIC DNA]</scope>
    <source>
        <strain evidence="5 6">DSM 26910</strain>
    </source>
</reference>
<protein>
    <submittedName>
        <fullName evidence="5">Beta-galactosidase</fullName>
    </submittedName>
</protein>
<accession>A0A1M4WJ97</accession>
<gene>
    <name evidence="5" type="ORF">SAMN05444274_102464</name>
</gene>
<dbReference type="GO" id="GO:0009341">
    <property type="term" value="C:beta-galactosidase complex"/>
    <property type="evidence" value="ECO:0007669"/>
    <property type="project" value="InterPro"/>
</dbReference>
<dbReference type="InterPro" id="IPR017853">
    <property type="entry name" value="GH"/>
</dbReference>
<dbReference type="Pfam" id="PF16116">
    <property type="entry name" value="DUF4832"/>
    <property type="match status" value="1"/>
</dbReference>
<evidence type="ECO:0000259" key="3">
    <source>
        <dbReference type="Pfam" id="PF02449"/>
    </source>
</evidence>
<organism evidence="5 6">
    <name type="scientific">Mariniphaga anaerophila</name>
    <dbReference type="NCBI Taxonomy" id="1484053"/>
    <lineage>
        <taxon>Bacteria</taxon>
        <taxon>Pseudomonadati</taxon>
        <taxon>Bacteroidota</taxon>
        <taxon>Bacteroidia</taxon>
        <taxon>Marinilabiliales</taxon>
        <taxon>Prolixibacteraceae</taxon>
        <taxon>Mariniphaga</taxon>
    </lineage>
</organism>
<evidence type="ECO:0000256" key="2">
    <source>
        <dbReference type="ARBA" id="ARBA00023295"/>
    </source>
</evidence>
<evidence type="ECO:0000313" key="6">
    <source>
        <dbReference type="Proteomes" id="UP000184164"/>
    </source>
</evidence>
<dbReference type="Proteomes" id="UP000184164">
    <property type="component" value="Unassembled WGS sequence"/>
</dbReference>